<accession>A0A6J8F1E1</accession>
<feature type="region of interest" description="Disordered" evidence="1">
    <location>
        <begin position="702"/>
        <end position="739"/>
    </location>
</feature>
<dbReference type="EMBL" id="CACVKT020010330">
    <property type="protein sequence ID" value="CAC5425853.1"/>
    <property type="molecule type" value="Genomic_DNA"/>
</dbReference>
<reference evidence="2 3" key="1">
    <citation type="submission" date="2020-06" db="EMBL/GenBank/DDBJ databases">
        <authorList>
            <person name="Li R."/>
            <person name="Bekaert M."/>
        </authorList>
    </citation>
    <scope>NUCLEOTIDE SEQUENCE [LARGE SCALE GENOMIC DNA]</scope>
    <source>
        <strain evidence="3">wild</strain>
    </source>
</reference>
<gene>
    <name evidence="2" type="ORF">MCOR_57637</name>
</gene>
<keyword evidence="3" id="KW-1185">Reference proteome</keyword>
<proteinExistence type="predicted"/>
<organism evidence="2 3">
    <name type="scientific">Mytilus coruscus</name>
    <name type="common">Sea mussel</name>
    <dbReference type="NCBI Taxonomy" id="42192"/>
    <lineage>
        <taxon>Eukaryota</taxon>
        <taxon>Metazoa</taxon>
        <taxon>Spiralia</taxon>
        <taxon>Lophotrochozoa</taxon>
        <taxon>Mollusca</taxon>
        <taxon>Bivalvia</taxon>
        <taxon>Autobranchia</taxon>
        <taxon>Pteriomorphia</taxon>
        <taxon>Mytilida</taxon>
        <taxon>Mytiloidea</taxon>
        <taxon>Mytilidae</taxon>
        <taxon>Mytilinae</taxon>
        <taxon>Mytilus</taxon>
    </lineage>
</organism>
<dbReference type="AlphaFoldDB" id="A0A6J8F1E1"/>
<feature type="compositionally biased region" description="Low complexity" evidence="1">
    <location>
        <begin position="432"/>
        <end position="449"/>
    </location>
</feature>
<name>A0A6J8F1E1_MYTCO</name>
<evidence type="ECO:0000256" key="1">
    <source>
        <dbReference type="SAM" id="MobiDB-lite"/>
    </source>
</evidence>
<protein>
    <submittedName>
        <fullName evidence="2">Uncharacterized protein</fullName>
    </submittedName>
</protein>
<feature type="region of interest" description="Disordered" evidence="1">
    <location>
        <begin position="676"/>
        <end position="695"/>
    </location>
</feature>
<sequence>MAEKFDLLLMNGPSFAGRRFYSALLKSHSEIIPKKMFLSDNTLGLRDVIMEVISMLKENKKVVVNDENCNKSTWESYINMVKKKTPSKSIAVVSVQPKHGLKQLYWSRQYYMLDNDGREPFLDSNLTKWFDSSTEELSYHVVDDLTLVEDLKVIVEEYPVILRTNIQPDIPGLFFQWEAVFCEESIKAGIVKTCQLWFQKCQHGRIFILLDLTKHSSYMDSSFQEEIKNCMRGLVKKLEDVPLYLYSVDKEAVKYSLPPSPGLLATIQGSHGIDLFNKNTFMLFQDQPFSKMADLAGVKHVNASKVLQKPTLILNKMIFTSPRQPNFLQDMEFKVEEDQSPCLPLYNLKDSFLGNCLSEEVSQGIKASFYGSNIDSIENFQKSFEAYLMKKEDSTTQLNPDDSTHVSSDDEVIIQNKSFTRELPKWMLGTSKSASSSSLSSHCSDSVNSTASADQKKAKSTVYVMSEKELVEVATEILQQAGREDILHRIQERELPIITDSKKEDNKETSITIPKSESNSTAMVEVAEENGVDPSCISASSKKRRTFSKKKTTSSTGNKTKDILDLDFMDSEDIKDTVNVENSGCESGKRDNIVPQRLKIMEINQCQQSKTNFSSDLFDTVQVCEEEKDIEMKSNKNINDETCILSEERNLNSIKTSNSYLFTKLTKRLHDQVESKCNSEHINESSSSRNEASLNIDPTELFQNLPEDESQRQSVTFKPRKKLKTVQTHHDHQLNDNHNNNNVKAAIASAKPKKPDLSFLDEIFG</sequence>
<evidence type="ECO:0000313" key="2">
    <source>
        <dbReference type="EMBL" id="CAC5425853.1"/>
    </source>
</evidence>
<dbReference type="Proteomes" id="UP000507470">
    <property type="component" value="Unassembled WGS sequence"/>
</dbReference>
<evidence type="ECO:0000313" key="3">
    <source>
        <dbReference type="Proteomes" id="UP000507470"/>
    </source>
</evidence>
<feature type="compositionally biased region" description="Polar residues" evidence="1">
    <location>
        <begin position="684"/>
        <end position="693"/>
    </location>
</feature>
<dbReference type="OrthoDB" id="6143546at2759"/>
<feature type="region of interest" description="Disordered" evidence="1">
    <location>
        <begin position="432"/>
        <end position="457"/>
    </location>
</feature>